<comment type="caution">
    <text evidence="6">The sequence shown here is derived from an EMBL/GenBank/DDBJ whole genome shotgun (WGS) entry which is preliminary data.</text>
</comment>
<evidence type="ECO:0000256" key="1">
    <source>
        <dbReference type="ARBA" id="ARBA00022737"/>
    </source>
</evidence>
<dbReference type="EMBL" id="WJNA01000006">
    <property type="protein sequence ID" value="MRH08578.1"/>
    <property type="molecule type" value="Genomic_DNA"/>
</dbReference>
<evidence type="ECO:0000259" key="2">
    <source>
        <dbReference type="Pfam" id="PF06458"/>
    </source>
</evidence>
<dbReference type="EMBL" id="NGQC01000033">
    <property type="protein sequence ID" value="OYT03441.1"/>
    <property type="molecule type" value="Genomic_DNA"/>
</dbReference>
<dbReference type="Pfam" id="PF17966">
    <property type="entry name" value="Muc_B2"/>
    <property type="match status" value="2"/>
</dbReference>
<organism evidence="6 7">
    <name type="scientific">Limosilactobacillus reuteri</name>
    <name type="common">Lactobacillus reuteri</name>
    <dbReference type="NCBI Taxonomy" id="1598"/>
    <lineage>
        <taxon>Bacteria</taxon>
        <taxon>Bacillati</taxon>
        <taxon>Bacillota</taxon>
        <taxon>Bacilli</taxon>
        <taxon>Lactobacillales</taxon>
        <taxon>Lactobacillaceae</taxon>
        <taxon>Limosilactobacillus</taxon>
    </lineage>
</organism>
<proteinExistence type="predicted"/>
<evidence type="ECO:0000313" key="6">
    <source>
        <dbReference type="EMBL" id="OYT03441.1"/>
    </source>
</evidence>
<reference evidence="7" key="2">
    <citation type="submission" date="2017-05" db="EMBL/GenBank/DDBJ databases">
        <authorList>
            <person name="Lin X.B."/>
            <person name="Stothard P."/>
            <person name="Tasseva G."/>
            <person name="Walter J."/>
        </authorList>
    </citation>
    <scope>NUCLEOTIDE SEQUENCE [LARGE SCALE GENOMIC DNA]</scope>
    <source>
        <strain evidence="7">103v</strain>
    </source>
</reference>
<gene>
    <name evidence="6" type="ORF">CBG21_05695</name>
    <name evidence="5" type="ORF">GIX81_03765</name>
</gene>
<evidence type="ECO:0000259" key="4">
    <source>
        <dbReference type="Pfam" id="PF17966"/>
    </source>
</evidence>
<evidence type="ECO:0000259" key="3">
    <source>
        <dbReference type="Pfam" id="PF17965"/>
    </source>
</evidence>
<feature type="domain" description="Mub B2-like" evidence="4">
    <location>
        <begin position="836"/>
        <end position="923"/>
    </location>
</feature>
<dbReference type="Proteomes" id="UP000216122">
    <property type="component" value="Unassembled WGS sequence"/>
</dbReference>
<reference evidence="6 7" key="3">
    <citation type="submission" date="2017-09" db="EMBL/GenBank/DDBJ databases">
        <title>Tripartite evolution among Lactobacillus johnsonii, Lactobacillus taiwanensis, Lactobacillus reuteri and their rodent host.</title>
        <authorList>
            <person name="Wang T."/>
            <person name="Knowles S."/>
            <person name="Cheng C."/>
        </authorList>
    </citation>
    <scope>NUCLEOTIDE SEQUENCE [LARGE SCALE GENOMIC DNA]</scope>
    <source>
        <strain evidence="6 7">103v</strain>
    </source>
</reference>
<feature type="domain" description="Mucin binding" evidence="3">
    <location>
        <begin position="926"/>
        <end position="993"/>
    </location>
</feature>
<reference evidence="5 8" key="4">
    <citation type="submission" date="2019-11" db="EMBL/GenBank/DDBJ databases">
        <title>Draft genome sequence of 12 host-associated Lactobacillus reuteri rodent strains.</title>
        <authorList>
            <person name="Zhang S."/>
            <person name="Ozcam M."/>
            <person name="Van Pijkeren J.P."/>
        </authorList>
    </citation>
    <scope>NUCLEOTIDE SEQUENCE [LARGE SCALE GENOMIC DNA]</scope>
    <source>
        <strain evidence="5 8">Lr4020</strain>
    </source>
</reference>
<feature type="domain" description="MucBP" evidence="2">
    <location>
        <begin position="671"/>
        <end position="733"/>
    </location>
</feature>
<accession>A0A256VIR4</accession>
<dbReference type="InterPro" id="IPR009459">
    <property type="entry name" value="MucBP_dom"/>
</dbReference>
<dbReference type="Gene3D" id="2.60.40.4300">
    <property type="match status" value="2"/>
</dbReference>
<dbReference type="InterPro" id="IPR041495">
    <property type="entry name" value="Mub_B2"/>
</dbReference>
<feature type="domain" description="Mub B2-like" evidence="4">
    <location>
        <begin position="580"/>
        <end position="668"/>
    </location>
</feature>
<reference evidence="6" key="1">
    <citation type="submission" date="2017-05" db="EMBL/GenBank/DDBJ databases">
        <authorList>
            <person name="Song R."/>
            <person name="Chenine A.L."/>
            <person name="Ruprecht R.M."/>
        </authorList>
    </citation>
    <scope>NUCLEOTIDE SEQUENCE [LARGE SCALE GENOMIC DNA]</scope>
    <source>
        <strain evidence="6">103v</strain>
    </source>
</reference>
<evidence type="ECO:0000313" key="8">
    <source>
        <dbReference type="Proteomes" id="UP000472879"/>
    </source>
</evidence>
<protein>
    <submittedName>
        <fullName evidence="6">Signal peptide protein</fullName>
    </submittedName>
</protein>
<dbReference type="InterPro" id="IPR041558">
    <property type="entry name" value="MucBP_2"/>
</dbReference>
<dbReference type="RefSeq" id="WP_019251343.1">
    <property type="nucleotide sequence ID" value="NZ_JBCLUD010000001.1"/>
</dbReference>
<dbReference type="Pfam" id="PF06458">
    <property type="entry name" value="MucBP"/>
    <property type="match status" value="1"/>
</dbReference>
<sequence>MLDTDEIKKNEVLGVELAPVETVGGQVKLGEKSASSVASLNRTPLLEKMLKAAPNFAAQQQKLNGQEPVIKNNPALGEYQLIDDLGGLMHGTYLQATNSESHAEDRSLVSRNSMSETASLVNYRAATDFSGYGHLKNNTETTKSVEVVYTLPTFEGKQGTAQVVLDGARINEFDGLEYKDEKGNVIPGFDITYSYQGHEGEYSTIDTLKQRDDFSWEKVTAIMVFGSLLPNSSYRVEFPFKITNLENINTQEQFNLNEYAFYDLTVNKHTTSQLNFRLSTPVFAHDAYQNIPFMALSRTEDGDEVFSEDVQAMMPTLGEVSYAISNFNDEVSFEIDEDNVMWQGGQYFFKLAVIQSAIQEKGFSVDVDKTGRKLMRAAAFMVQPTYLDFENFDFIPYIVIHQLLITKSFTLKAEAKDDWNSFGGVEKVCGLSSTNEELPVSPEQTFIVDNSELVDATPGDYNVIIGYFLNGSEDNDMLITSPAKVRMVENKQTINVYYVDLVDVPNKAKGDLQPSDGKILENQTQTFTGKGDEEYHNQLWGEENGFEIYEYEQGAKSGAYVGGQPTKDYYVYLIHKIEKIAEDHQVTRTITFNMPDGSKQIIKQIGKIQRLGITDKTANEQTWSDWSKATLPAVTAPHVPGYMVKNVDAEPISLTSKDSNINVIYHPKQVKVKIKYVDEAGNEIDEQIISGLAGDLISHKPTVETDRLADEGYVIVDNELPQNARLMAEDGEQEKEYKIIISKQNSQIQQITVFYVDVPDDRLPIVKPSSGRIIDNRTQRLNVTEGQTYNNKLWDFESAGYELFKADKGALKGKYFAGSPEQQYYVYLTHQTTPLKKEHHVTRTIQSTMPDQTQQVVTQEAIVTRFGVHDEVLGSDIWQEWSKEVLPEYIPTPIDGYDTLTIPAEQVDENASDRSEKIVYTPQTAKIQVKFIDQTGTELASKELIGKTGEEFDYDPTSQIKSFEAEGYVLDKNTVPADHHFLAGTQTYVINLKKLVAVTPHGNSETESTIEQIKSTDDEKTENKRGIFAAFKGYFK</sequence>
<dbReference type="AlphaFoldDB" id="A0A256VIR4"/>
<dbReference type="Gene3D" id="3.10.20.470">
    <property type="match status" value="2"/>
</dbReference>
<dbReference type="Proteomes" id="UP000472879">
    <property type="component" value="Unassembled WGS sequence"/>
</dbReference>
<name>A0A256VIR4_LIMRT</name>
<evidence type="ECO:0000313" key="7">
    <source>
        <dbReference type="Proteomes" id="UP000216122"/>
    </source>
</evidence>
<evidence type="ECO:0000313" key="5">
    <source>
        <dbReference type="EMBL" id="MRH08578.1"/>
    </source>
</evidence>
<dbReference type="Pfam" id="PF17965">
    <property type="entry name" value="MucBP_2"/>
    <property type="match status" value="1"/>
</dbReference>
<keyword evidence="1" id="KW-0677">Repeat</keyword>